<dbReference type="GO" id="GO:0006089">
    <property type="term" value="P:lactate metabolic process"/>
    <property type="evidence" value="ECO:0007669"/>
    <property type="project" value="TreeGrafter"/>
</dbReference>
<evidence type="ECO:0000313" key="10">
    <source>
        <dbReference type="Proteomes" id="UP001152422"/>
    </source>
</evidence>
<keyword evidence="2 6" id="KW-0560">Oxidoreductase</keyword>
<feature type="binding site" evidence="5">
    <location>
        <position position="33"/>
    </location>
    <ligand>
        <name>NAD(+)</name>
        <dbReference type="ChEBI" id="CHEBI:57540"/>
    </ligand>
</feature>
<organism evidence="9 10">
    <name type="scientific">Staphylococcus equorum</name>
    <dbReference type="NCBI Taxonomy" id="246432"/>
    <lineage>
        <taxon>Bacteria</taxon>
        <taxon>Bacillati</taxon>
        <taxon>Bacillota</taxon>
        <taxon>Bacilli</taxon>
        <taxon>Bacillales</taxon>
        <taxon>Staphylococcaceae</taxon>
        <taxon>Staphylococcus</taxon>
    </lineage>
</organism>
<dbReference type="Proteomes" id="UP001152422">
    <property type="component" value="Unassembled WGS sequence"/>
</dbReference>
<comment type="similarity">
    <text evidence="1">Belongs to the LDH/MDH superfamily. LDH family.</text>
</comment>
<comment type="caution">
    <text evidence="9">The sequence shown here is derived from an EMBL/GenBank/DDBJ whole genome shotgun (WGS) entry which is preliminary data.</text>
</comment>
<reference evidence="9" key="1">
    <citation type="submission" date="2022-05" db="EMBL/GenBank/DDBJ databases">
        <title>Comparative genomics of Staphylococcus equorum isolates.</title>
        <authorList>
            <person name="Luelf R.H."/>
        </authorList>
    </citation>
    <scope>NUCLEOTIDE SEQUENCE</scope>
    <source>
        <strain evidence="9">TMW 2.2497</strain>
    </source>
</reference>
<dbReference type="Pfam" id="PF00056">
    <property type="entry name" value="Ldh_1_N"/>
    <property type="match status" value="1"/>
</dbReference>
<dbReference type="RefSeq" id="WP_002506573.1">
    <property type="nucleotide sequence ID" value="NZ_CP013114.1"/>
</dbReference>
<dbReference type="PRINTS" id="PR00086">
    <property type="entry name" value="LLDHDRGNASE"/>
</dbReference>
<feature type="binding site" evidence="5">
    <location>
        <position position="96"/>
    </location>
    <ligand>
        <name>NAD(+)</name>
        <dbReference type="ChEBI" id="CHEBI:57540"/>
    </ligand>
</feature>
<dbReference type="PANTHER" id="PTHR43128:SF16">
    <property type="entry name" value="L-LACTATE DEHYDROGENASE"/>
    <property type="match status" value="1"/>
</dbReference>
<evidence type="ECO:0000259" key="8">
    <source>
        <dbReference type="Pfam" id="PF02866"/>
    </source>
</evidence>
<evidence type="ECO:0000256" key="4">
    <source>
        <dbReference type="PIRSR" id="PIRSR000102-1"/>
    </source>
</evidence>
<evidence type="ECO:0000256" key="1">
    <source>
        <dbReference type="ARBA" id="ARBA00006054"/>
    </source>
</evidence>
<dbReference type="InterPro" id="IPR022383">
    <property type="entry name" value="Lactate/malate_DH_C"/>
</dbReference>
<feature type="binding site" evidence="5">
    <location>
        <begin position="8"/>
        <end position="13"/>
    </location>
    <ligand>
        <name>NAD(+)</name>
        <dbReference type="ChEBI" id="CHEBI:57540"/>
    </ligand>
</feature>
<sequence>MSKIGIIGLGKVGSQVLTDVQNLNLFSDIVLIDTDTEKASGEALDHLHTQGLPNSTHINIREGNYEDLTDASFIVITASVPTDPNEGDRVLLAKGNRIMIEGVMKQINQVTQDAIVILVSNPVDTITYMSNASQYPSHKIIGTGTSLETSRFKTLIASYYQVDPKNVEAFVIGEHGQHAVPVWSKVRIYGMTLDEFQQLTDTPPIDKTRITSEIDQVSMDVFYKKGWTNVAISKVVNYLIQAIALNQQSIMPLTSISNEYGLNESAFSLPTLVGREGIKQRFEIQLSPTEIAQLKEAHRYIKQTISKVTN</sequence>
<dbReference type="InterPro" id="IPR001236">
    <property type="entry name" value="Lactate/malate_DH_N"/>
</dbReference>
<dbReference type="InterPro" id="IPR001557">
    <property type="entry name" value="L-lactate/malate_DH"/>
</dbReference>
<evidence type="ECO:0000259" key="7">
    <source>
        <dbReference type="Pfam" id="PF00056"/>
    </source>
</evidence>
<feature type="active site" description="Proton acceptor" evidence="4">
    <location>
        <position position="175"/>
    </location>
</feature>
<feature type="binding site" evidence="5">
    <location>
        <begin position="119"/>
        <end position="121"/>
    </location>
    <ligand>
        <name>NAD(+)</name>
        <dbReference type="ChEBI" id="CHEBI:57540"/>
    </ligand>
</feature>
<keyword evidence="10" id="KW-1185">Reference proteome</keyword>
<protein>
    <submittedName>
        <fullName evidence="9">Lactate dehydrogenase</fullName>
    </submittedName>
</protein>
<dbReference type="Gene3D" id="3.40.50.720">
    <property type="entry name" value="NAD(P)-binding Rossmann-like Domain"/>
    <property type="match status" value="1"/>
</dbReference>
<feature type="domain" description="Lactate/malate dehydrogenase C-terminal" evidence="8">
    <location>
        <begin position="145"/>
        <end position="309"/>
    </location>
</feature>
<accession>A0A9X4QXI8</accession>
<name>A0A9X4QXI8_9STAP</name>
<evidence type="ECO:0000256" key="3">
    <source>
        <dbReference type="ARBA" id="ARBA00023027"/>
    </source>
</evidence>
<dbReference type="Gene3D" id="3.90.110.10">
    <property type="entry name" value="Lactate dehydrogenase/glycoside hydrolase, family 4, C-terminal"/>
    <property type="match status" value="1"/>
</dbReference>
<dbReference type="AlphaFoldDB" id="A0A9X4QXI8"/>
<dbReference type="PANTHER" id="PTHR43128">
    <property type="entry name" value="L-2-HYDROXYCARBOXYLATE DEHYDROGENASE (NAD(P)(+))"/>
    <property type="match status" value="1"/>
</dbReference>
<keyword evidence="3 5" id="KW-0520">NAD</keyword>
<feature type="domain" description="Lactate/malate dehydrogenase N-terminal" evidence="7">
    <location>
        <begin position="3"/>
        <end position="142"/>
    </location>
</feature>
<evidence type="ECO:0000313" key="9">
    <source>
        <dbReference type="EMBL" id="MDG0845441.1"/>
    </source>
</evidence>
<dbReference type="InterPro" id="IPR036291">
    <property type="entry name" value="NAD(P)-bd_dom_sf"/>
</dbReference>
<evidence type="ECO:0000256" key="6">
    <source>
        <dbReference type="RuleBase" id="RU003369"/>
    </source>
</evidence>
<proteinExistence type="inferred from homology"/>
<dbReference type="GO" id="GO:0004459">
    <property type="term" value="F:L-lactate dehydrogenase (NAD+) activity"/>
    <property type="evidence" value="ECO:0007669"/>
    <property type="project" value="TreeGrafter"/>
</dbReference>
<gene>
    <name evidence="9" type="ORF">M4L89_04320</name>
</gene>
<dbReference type="EMBL" id="JAMBQA010000002">
    <property type="protein sequence ID" value="MDG0845441.1"/>
    <property type="molecule type" value="Genomic_DNA"/>
</dbReference>
<dbReference type="SUPFAM" id="SSF51735">
    <property type="entry name" value="NAD(P)-binding Rossmann-fold domains"/>
    <property type="match status" value="1"/>
</dbReference>
<dbReference type="SUPFAM" id="SSF56327">
    <property type="entry name" value="LDH C-terminal domain-like"/>
    <property type="match status" value="1"/>
</dbReference>
<evidence type="ECO:0000256" key="5">
    <source>
        <dbReference type="PIRSR" id="PIRSR000102-3"/>
    </source>
</evidence>
<dbReference type="PIRSF" id="PIRSF000102">
    <property type="entry name" value="Lac_mal_DH"/>
    <property type="match status" value="1"/>
</dbReference>
<dbReference type="Pfam" id="PF02866">
    <property type="entry name" value="Ldh_1_C"/>
    <property type="match status" value="1"/>
</dbReference>
<evidence type="ECO:0000256" key="2">
    <source>
        <dbReference type="ARBA" id="ARBA00023002"/>
    </source>
</evidence>
<dbReference type="InterPro" id="IPR015955">
    <property type="entry name" value="Lactate_DH/Glyco_Ohase_4_C"/>
</dbReference>
<dbReference type="KEGG" id="seqo:SE1039_22990"/>